<dbReference type="EC" id="3.4.21.26" evidence="2"/>
<dbReference type="Gene3D" id="3.40.50.1820">
    <property type="entry name" value="alpha/beta hydrolase"/>
    <property type="match status" value="1"/>
</dbReference>
<accession>A0A090VZA6</accession>
<dbReference type="Pfam" id="PF02897">
    <property type="entry name" value="Peptidase_S9_N"/>
    <property type="match status" value="1"/>
</dbReference>
<reference evidence="2 3" key="1">
    <citation type="journal article" date="2014" name="Genome Announc.">
        <title>Draft Genome Sequences of Marine Flavobacterium Algibacter lectus Strains SS8 and NR4.</title>
        <authorList>
            <person name="Takatani N."/>
            <person name="Nakanishi M."/>
            <person name="Meirelles P."/>
            <person name="Mino S."/>
            <person name="Suda W."/>
            <person name="Oshima K."/>
            <person name="Hattori M."/>
            <person name="Ohkuma M."/>
            <person name="Hosokawa M."/>
            <person name="Miyashita K."/>
            <person name="Thompson F.L."/>
            <person name="Niwa A."/>
            <person name="Sawabe T."/>
            <person name="Sawabe T."/>
        </authorList>
    </citation>
    <scope>NUCLEOTIDE SEQUENCE [LARGE SCALE GENOMIC DNA]</scope>
    <source>
        <strain evidence="2 3">JCM 19300</strain>
    </source>
</reference>
<dbReference type="InterPro" id="IPR023302">
    <property type="entry name" value="Pept_S9A_N"/>
</dbReference>
<dbReference type="AlphaFoldDB" id="A0A090VZA6"/>
<keyword evidence="2" id="KW-0378">Hydrolase</keyword>
<protein>
    <submittedName>
        <fullName evidence="2">Prolyl endopeptidase</fullName>
        <ecNumber evidence="2">3.4.21.26</ecNumber>
    </submittedName>
</protein>
<name>A0A090VZA6_9FLAO</name>
<dbReference type="GO" id="GO:0070012">
    <property type="term" value="F:oligopeptidase activity"/>
    <property type="evidence" value="ECO:0007669"/>
    <property type="project" value="TreeGrafter"/>
</dbReference>
<evidence type="ECO:0000259" key="1">
    <source>
        <dbReference type="Pfam" id="PF02897"/>
    </source>
</evidence>
<feature type="domain" description="Peptidase S9A N-terminal" evidence="1">
    <location>
        <begin position="38"/>
        <end position="120"/>
    </location>
</feature>
<sequence length="145" mass="16988">MINLMNHEKIALTFFSLSLLVACGNDKTEKKDIVVSYPKTKTVDTIDTYFGVEVKDPYRWLEDDRSAETEAWVKAENVATNTYLDQIPFREALKNRLSKLWNYEKVSAPFNEGDYTYFIKMMVYKTKVCFIVLKKGAILKRQPYF</sequence>
<dbReference type="Proteomes" id="UP000029644">
    <property type="component" value="Unassembled WGS sequence"/>
</dbReference>
<gene>
    <name evidence="2" type="ORF">JCM19300_3550</name>
</gene>
<dbReference type="InterPro" id="IPR051167">
    <property type="entry name" value="Prolyl_oligopep/macrocyclase"/>
</dbReference>
<dbReference type="GO" id="GO:0004252">
    <property type="term" value="F:serine-type endopeptidase activity"/>
    <property type="evidence" value="ECO:0007669"/>
    <property type="project" value="UniProtKB-EC"/>
</dbReference>
<comment type="caution">
    <text evidence="2">The sequence shown here is derived from an EMBL/GenBank/DDBJ whole genome shotgun (WGS) entry which is preliminary data.</text>
</comment>
<dbReference type="SUPFAM" id="SSF50993">
    <property type="entry name" value="Peptidase/esterase 'gauge' domain"/>
    <property type="match status" value="1"/>
</dbReference>
<dbReference type="EMBL" id="BBNQ01000001">
    <property type="protein sequence ID" value="GAL60612.1"/>
    <property type="molecule type" value="Genomic_DNA"/>
</dbReference>
<evidence type="ECO:0000313" key="3">
    <source>
        <dbReference type="Proteomes" id="UP000029644"/>
    </source>
</evidence>
<organism evidence="2 3">
    <name type="scientific">Algibacter lectus</name>
    <dbReference type="NCBI Taxonomy" id="221126"/>
    <lineage>
        <taxon>Bacteria</taxon>
        <taxon>Pseudomonadati</taxon>
        <taxon>Bacteroidota</taxon>
        <taxon>Flavobacteriia</taxon>
        <taxon>Flavobacteriales</taxon>
        <taxon>Flavobacteriaceae</taxon>
        <taxon>Algibacter</taxon>
    </lineage>
</organism>
<dbReference type="GO" id="GO:0005829">
    <property type="term" value="C:cytosol"/>
    <property type="evidence" value="ECO:0007669"/>
    <property type="project" value="TreeGrafter"/>
</dbReference>
<evidence type="ECO:0000313" key="2">
    <source>
        <dbReference type="EMBL" id="GAL60612.1"/>
    </source>
</evidence>
<dbReference type="InterPro" id="IPR029058">
    <property type="entry name" value="AB_hydrolase_fold"/>
</dbReference>
<proteinExistence type="predicted"/>
<dbReference type="PANTHER" id="PTHR42881:SF2">
    <property type="entry name" value="PROLYL ENDOPEPTIDASE"/>
    <property type="match status" value="1"/>
</dbReference>
<dbReference type="PANTHER" id="PTHR42881">
    <property type="entry name" value="PROLYL ENDOPEPTIDASE"/>
    <property type="match status" value="1"/>
</dbReference>